<dbReference type="Proteomes" id="UP000302163">
    <property type="component" value="Chromosome"/>
</dbReference>
<accession>A0A4P8YHH1</accession>
<evidence type="ECO:0000313" key="8">
    <source>
        <dbReference type="Proteomes" id="UP000302163"/>
    </source>
</evidence>
<evidence type="ECO:0000256" key="3">
    <source>
        <dbReference type="ARBA" id="ARBA00022795"/>
    </source>
</evidence>
<dbReference type="GO" id="GO:0044781">
    <property type="term" value="P:bacterial-type flagellum organization"/>
    <property type="evidence" value="ECO:0007669"/>
    <property type="project" value="UniProtKB-KW"/>
</dbReference>
<sequence length="119" mass="13353">MANSAPMANMALSAQKYQLALQLSDDMLTKAKQGNWDDFIELNTHYISAVQNLLGEKGGLAFDDEEQAFSSLTCLLNNEKEIRQLLQARLDALSGKIDNIRQNQKCSNAYSSQMFSPYR</sequence>
<reference evidence="7 8" key="1">
    <citation type="submission" date="2019-05" db="EMBL/GenBank/DDBJ databases">
        <title>Complete genome sequence of Izhakiella calystegiae KSNA2, an endophyte isolated from beach morning glory (Calystegia soldanella).</title>
        <authorList>
            <person name="Jiang L."/>
            <person name="Jeong J.C."/>
            <person name="Kim C.Y."/>
            <person name="Kim D.H."/>
            <person name="Kim S.W."/>
            <person name="Lee j."/>
        </authorList>
    </citation>
    <scope>NUCLEOTIDE SEQUENCE [LARGE SCALE GENOMIC DNA]</scope>
    <source>
        <strain evidence="7 8">KSNA2</strain>
    </source>
</reference>
<dbReference type="KEGG" id="izh:FEM41_04730"/>
<keyword evidence="7" id="KW-0966">Cell projection</keyword>
<keyword evidence="8" id="KW-1185">Reference proteome</keyword>
<keyword evidence="3" id="KW-1005">Bacterial flagellum biogenesis</keyword>
<dbReference type="OrthoDB" id="6494117at2"/>
<dbReference type="AlphaFoldDB" id="A0A4P8YHH1"/>
<dbReference type="Gene3D" id="1.20.58.380">
    <property type="entry name" value="Flagellar protein flit"/>
    <property type="match status" value="1"/>
</dbReference>
<comment type="subcellular location">
    <subcellularLocation>
        <location evidence="1">Cytoplasm</location>
        <location evidence="1">Cytosol</location>
    </subcellularLocation>
</comment>
<evidence type="ECO:0000256" key="2">
    <source>
        <dbReference type="ARBA" id="ARBA00022490"/>
    </source>
</evidence>
<keyword evidence="4" id="KW-0143">Chaperone</keyword>
<keyword evidence="7" id="KW-0282">Flagellum</keyword>
<keyword evidence="7" id="KW-0969">Cilium</keyword>
<keyword evidence="6" id="KW-0175">Coiled coil</keyword>
<name>A0A4P8YHH1_9ENTR</name>
<dbReference type="InterPro" id="IPR008622">
    <property type="entry name" value="FliT"/>
</dbReference>
<gene>
    <name evidence="7" type="ORF">FEM41_04730</name>
</gene>
<proteinExistence type="predicted"/>
<evidence type="ECO:0000256" key="6">
    <source>
        <dbReference type="SAM" id="Coils"/>
    </source>
</evidence>
<protein>
    <recommendedName>
        <fullName evidence="5">Flagellar protein FliT</fullName>
    </recommendedName>
</protein>
<evidence type="ECO:0000256" key="5">
    <source>
        <dbReference type="ARBA" id="ARBA00093797"/>
    </source>
</evidence>
<dbReference type="EMBL" id="CP040428">
    <property type="protein sequence ID" value="QCT19004.1"/>
    <property type="molecule type" value="Genomic_DNA"/>
</dbReference>
<keyword evidence="2" id="KW-0963">Cytoplasm</keyword>
<feature type="coiled-coil region" evidence="6">
    <location>
        <begin position="76"/>
        <end position="103"/>
    </location>
</feature>
<dbReference type="RefSeq" id="WP_138094893.1">
    <property type="nucleotide sequence ID" value="NZ_CP040428.1"/>
</dbReference>
<dbReference type="Pfam" id="PF05400">
    <property type="entry name" value="FliT"/>
    <property type="match status" value="1"/>
</dbReference>
<organism evidence="7 8">
    <name type="scientific">Jejubacter calystegiae</name>
    <dbReference type="NCBI Taxonomy" id="2579935"/>
    <lineage>
        <taxon>Bacteria</taxon>
        <taxon>Pseudomonadati</taxon>
        <taxon>Pseudomonadota</taxon>
        <taxon>Gammaproteobacteria</taxon>
        <taxon>Enterobacterales</taxon>
        <taxon>Enterobacteriaceae</taxon>
        <taxon>Jejubacter</taxon>
    </lineage>
</organism>
<evidence type="ECO:0000256" key="1">
    <source>
        <dbReference type="ARBA" id="ARBA00004514"/>
    </source>
</evidence>
<evidence type="ECO:0000256" key="4">
    <source>
        <dbReference type="ARBA" id="ARBA00023186"/>
    </source>
</evidence>
<evidence type="ECO:0000313" key="7">
    <source>
        <dbReference type="EMBL" id="QCT19004.1"/>
    </source>
</evidence>